<feature type="non-terminal residue" evidence="1">
    <location>
        <position position="168"/>
    </location>
</feature>
<protein>
    <submittedName>
        <fullName evidence="1">1077_t:CDS:1</fullName>
    </submittedName>
</protein>
<dbReference type="Proteomes" id="UP000789342">
    <property type="component" value="Unassembled WGS sequence"/>
</dbReference>
<accession>A0A9N9JRA9</accession>
<keyword evidence="2" id="KW-1185">Reference proteome</keyword>
<evidence type="ECO:0000313" key="1">
    <source>
        <dbReference type="EMBL" id="CAG8790408.1"/>
    </source>
</evidence>
<name>A0A9N9JRA9_9GLOM</name>
<organism evidence="1 2">
    <name type="scientific">Acaulospora morrowiae</name>
    <dbReference type="NCBI Taxonomy" id="94023"/>
    <lineage>
        <taxon>Eukaryota</taxon>
        <taxon>Fungi</taxon>
        <taxon>Fungi incertae sedis</taxon>
        <taxon>Mucoromycota</taxon>
        <taxon>Glomeromycotina</taxon>
        <taxon>Glomeromycetes</taxon>
        <taxon>Diversisporales</taxon>
        <taxon>Acaulosporaceae</taxon>
        <taxon>Acaulospora</taxon>
    </lineage>
</organism>
<proteinExistence type="predicted"/>
<dbReference type="EMBL" id="CAJVPV010060853">
    <property type="protein sequence ID" value="CAG8790408.1"/>
    <property type="molecule type" value="Genomic_DNA"/>
</dbReference>
<sequence length="168" mass="19751">DIMIQEGKVREEISQKHHQKCYLLTGPKYVNGKKLADTINEVEKYGNVTYRSVSRHELEKYLCSLNEDDCGCDYDRIDYILAQRDAAYFIQDGLALLRRAIAEFLRGSQRSGKSNYNQGINRLNSAVRLLGELVYQYNQQDNRFDQNGQNRNQYLREARNQRLDQQYL</sequence>
<reference evidence="1" key="1">
    <citation type="submission" date="2021-06" db="EMBL/GenBank/DDBJ databases">
        <authorList>
            <person name="Kallberg Y."/>
            <person name="Tangrot J."/>
            <person name="Rosling A."/>
        </authorList>
    </citation>
    <scope>NUCLEOTIDE SEQUENCE</scope>
    <source>
        <strain evidence="1">CL551</strain>
    </source>
</reference>
<gene>
    <name evidence="1" type="ORF">AMORRO_LOCUS18092</name>
</gene>
<dbReference type="OrthoDB" id="10254221at2759"/>
<dbReference type="AlphaFoldDB" id="A0A9N9JRA9"/>
<evidence type="ECO:0000313" key="2">
    <source>
        <dbReference type="Proteomes" id="UP000789342"/>
    </source>
</evidence>
<feature type="non-terminal residue" evidence="1">
    <location>
        <position position="1"/>
    </location>
</feature>
<comment type="caution">
    <text evidence="1">The sequence shown here is derived from an EMBL/GenBank/DDBJ whole genome shotgun (WGS) entry which is preliminary data.</text>
</comment>